<keyword evidence="2" id="KW-1185">Reference proteome</keyword>
<gene>
    <name evidence="1" type="ORF">I4F81_000663</name>
</gene>
<name>A0ACC3BJA1_PYRYE</name>
<accession>A0ACC3BJA1</accession>
<evidence type="ECO:0000313" key="1">
    <source>
        <dbReference type="EMBL" id="KAK1858049.1"/>
    </source>
</evidence>
<dbReference type="Proteomes" id="UP000798662">
    <property type="component" value="Chromosome 1"/>
</dbReference>
<reference evidence="1" key="1">
    <citation type="submission" date="2019-11" db="EMBL/GenBank/DDBJ databases">
        <title>Nori genome reveals adaptations in red seaweeds to the harsh intertidal environment.</title>
        <authorList>
            <person name="Wang D."/>
            <person name="Mao Y."/>
        </authorList>
    </citation>
    <scope>NUCLEOTIDE SEQUENCE</scope>
    <source>
        <tissue evidence="1">Gametophyte</tissue>
    </source>
</reference>
<protein>
    <submittedName>
        <fullName evidence="1">Uncharacterized protein</fullName>
    </submittedName>
</protein>
<dbReference type="EMBL" id="CM020618">
    <property type="protein sequence ID" value="KAK1858049.1"/>
    <property type="molecule type" value="Genomic_DNA"/>
</dbReference>
<proteinExistence type="predicted"/>
<evidence type="ECO:0000313" key="2">
    <source>
        <dbReference type="Proteomes" id="UP000798662"/>
    </source>
</evidence>
<comment type="caution">
    <text evidence="1">The sequence shown here is derived from an EMBL/GenBank/DDBJ whole genome shotgun (WGS) entry which is preliminary data.</text>
</comment>
<sequence length="528" mass="54800">MSDGGLAPLDMDLEAFAAKYTGFGKIKRLRFLAEHAPALAPEALRLALAAARTGRDVETYRDLCAETGEEVDEAWATAVDTAAITELSRLTADLSTYKADQIKESIRMAYNDLAAHHYERGQLDLALQDYLHSRDYVTIGRHVIHMCLRVAVVSLDLNRHIYVENYVAMADATPDSHGGVAAASGGGGSSVGGGVGSVGAVGGIGGSGGGAAGSIAADTDAAVTAAGPKLRCCSGLALLAAGKFRQAAIQFTSAPFTATDDASAAVLAASLSDALALEDVAIYGGLCALASFNREEMASRVLASPAFGNYLELAPAVRDALSDFHAARYATCLTAIASVEQEAAVDLYLRPHLTDLIARIRVRAVSAYVSPFTSVCLSRMAPALCCADVPTLTAELAGLISDGTIDGRIDVHHGVLVRDQREGRSEALARAAARGAEAVAEAEALALRVVMLKGNLVIRRQEEAPPLEPGTGGGGWAPTGPVWPPNDHLSLQLGPEGGGSRSFLSSMDSGVLGELGRMDSAVDDPFVD</sequence>
<organism evidence="1 2">
    <name type="scientific">Pyropia yezoensis</name>
    <name type="common">Susabi-nori</name>
    <name type="synonym">Porphyra yezoensis</name>
    <dbReference type="NCBI Taxonomy" id="2788"/>
    <lineage>
        <taxon>Eukaryota</taxon>
        <taxon>Rhodophyta</taxon>
        <taxon>Bangiophyceae</taxon>
        <taxon>Bangiales</taxon>
        <taxon>Bangiaceae</taxon>
        <taxon>Pyropia</taxon>
    </lineage>
</organism>